<dbReference type="InterPro" id="IPR007197">
    <property type="entry name" value="rSAM"/>
</dbReference>
<dbReference type="AlphaFoldDB" id="A0A2M6XV74"/>
<dbReference type="PANTHER" id="PTHR43432:SF6">
    <property type="entry name" value="RADICAL SAM CORE DOMAIN-CONTAINING PROTEIN"/>
    <property type="match status" value="1"/>
</dbReference>
<organism evidence="5 6">
    <name type="scientific">bacterium (Candidatus Gribaldobacteria) CG08_land_8_20_14_0_20_39_15</name>
    <dbReference type="NCBI Taxonomy" id="2014273"/>
    <lineage>
        <taxon>Bacteria</taxon>
        <taxon>Candidatus Gribaldobacteria</taxon>
    </lineage>
</organism>
<evidence type="ECO:0000313" key="5">
    <source>
        <dbReference type="EMBL" id="PIU16380.1"/>
    </source>
</evidence>
<dbReference type="Proteomes" id="UP000229784">
    <property type="component" value="Unassembled WGS sequence"/>
</dbReference>
<dbReference type="GO" id="GO:0051536">
    <property type="term" value="F:iron-sulfur cluster binding"/>
    <property type="evidence" value="ECO:0007669"/>
    <property type="project" value="UniProtKB-KW"/>
</dbReference>
<sequence length="258" mass="29547">MNLIKTKAKEIFTKTKLPGCAWVLNQYVGCEHACNYCYAKFIAKWKPTDYGKWGTWVEAKINAPELICNRKVKGDVFMSSISDPYQPIEKDLKLTRRILENLDKETNLSILTKSDLVVRDIDILKKFKNLAVGLTINSFSGKIKEIFEPNSPSNEKRIEALQKLKQDSIATYAFVSPIIPGLIDLEDIVNKTKSFVDYYWFEFLNLRGAGKEFAEILKKEFPASYKIVSDSELYKKFIEQSTKTIKGLGIKVRGIVKH</sequence>
<dbReference type="PROSITE" id="PS51918">
    <property type="entry name" value="RADICAL_SAM"/>
    <property type="match status" value="1"/>
</dbReference>
<name>A0A2M6XV74_9BACT</name>
<dbReference type="SFLD" id="SFLDG01084">
    <property type="entry name" value="Uncharacterised_Radical_SAM_Su"/>
    <property type="match status" value="1"/>
</dbReference>
<evidence type="ECO:0000256" key="1">
    <source>
        <dbReference type="ARBA" id="ARBA00022723"/>
    </source>
</evidence>
<keyword evidence="1" id="KW-0479">Metal-binding</keyword>
<evidence type="ECO:0000313" key="6">
    <source>
        <dbReference type="Proteomes" id="UP000229784"/>
    </source>
</evidence>
<comment type="caution">
    <text evidence="5">The sequence shown here is derived from an EMBL/GenBank/DDBJ whole genome shotgun (WGS) entry which is preliminary data.</text>
</comment>
<protein>
    <submittedName>
        <fullName evidence="5">Radical SAM protein</fullName>
    </submittedName>
</protein>
<dbReference type="InterPro" id="IPR058240">
    <property type="entry name" value="rSAM_sf"/>
</dbReference>
<reference evidence="6" key="1">
    <citation type="submission" date="2017-09" db="EMBL/GenBank/DDBJ databases">
        <title>Depth-based differentiation of microbial function through sediment-hosted aquifers and enrichment of novel symbionts in the deep terrestrial subsurface.</title>
        <authorList>
            <person name="Probst A.J."/>
            <person name="Ladd B."/>
            <person name="Jarett J.K."/>
            <person name="Geller-Mcgrath D.E."/>
            <person name="Sieber C.M.K."/>
            <person name="Emerson J.B."/>
            <person name="Anantharaman K."/>
            <person name="Thomas B.C."/>
            <person name="Malmstrom R."/>
            <person name="Stieglmeier M."/>
            <person name="Klingl A."/>
            <person name="Woyke T."/>
            <person name="Ryan C.M."/>
            <person name="Banfield J.F."/>
        </authorList>
    </citation>
    <scope>NUCLEOTIDE SEQUENCE [LARGE SCALE GENOMIC DNA]</scope>
</reference>
<proteinExistence type="predicted"/>
<evidence type="ECO:0000259" key="4">
    <source>
        <dbReference type="PROSITE" id="PS51918"/>
    </source>
</evidence>
<evidence type="ECO:0000256" key="2">
    <source>
        <dbReference type="ARBA" id="ARBA00023004"/>
    </source>
</evidence>
<keyword evidence="2" id="KW-0408">Iron</keyword>
<feature type="domain" description="Radical SAM core" evidence="4">
    <location>
        <begin position="15"/>
        <end position="246"/>
    </location>
</feature>
<gene>
    <name evidence="5" type="ORF">COT20_00475</name>
</gene>
<keyword evidence="3" id="KW-0411">Iron-sulfur</keyword>
<dbReference type="InterPro" id="IPR040086">
    <property type="entry name" value="MJ0683-like"/>
</dbReference>
<dbReference type="Gene3D" id="3.80.30.30">
    <property type="match status" value="1"/>
</dbReference>
<dbReference type="SFLD" id="SFLDS00029">
    <property type="entry name" value="Radical_SAM"/>
    <property type="match status" value="1"/>
</dbReference>
<dbReference type="CDD" id="cd01335">
    <property type="entry name" value="Radical_SAM"/>
    <property type="match status" value="1"/>
</dbReference>
<dbReference type="PANTHER" id="PTHR43432">
    <property type="entry name" value="SLR0285 PROTEIN"/>
    <property type="match status" value="1"/>
</dbReference>
<dbReference type="GO" id="GO:0003824">
    <property type="term" value="F:catalytic activity"/>
    <property type="evidence" value="ECO:0007669"/>
    <property type="project" value="InterPro"/>
</dbReference>
<dbReference type="EMBL" id="PEXQ01000015">
    <property type="protein sequence ID" value="PIU16380.1"/>
    <property type="molecule type" value="Genomic_DNA"/>
</dbReference>
<dbReference type="SUPFAM" id="SSF102114">
    <property type="entry name" value="Radical SAM enzymes"/>
    <property type="match status" value="1"/>
</dbReference>
<accession>A0A2M6XV74</accession>
<evidence type="ECO:0000256" key="3">
    <source>
        <dbReference type="ARBA" id="ARBA00023014"/>
    </source>
</evidence>
<dbReference type="GO" id="GO:0046872">
    <property type="term" value="F:metal ion binding"/>
    <property type="evidence" value="ECO:0007669"/>
    <property type="project" value="UniProtKB-KW"/>
</dbReference>
<dbReference type="Pfam" id="PF04055">
    <property type="entry name" value="Radical_SAM"/>
    <property type="match status" value="1"/>
</dbReference>